<comment type="caution">
    <text evidence="1">The sequence shown here is derived from an EMBL/GenBank/DDBJ whole genome shotgun (WGS) entry which is preliminary data.</text>
</comment>
<name>X1PKT3_9ZZZZ</name>
<dbReference type="AlphaFoldDB" id="X1PKT3"/>
<protein>
    <submittedName>
        <fullName evidence="1">Uncharacterized protein</fullName>
    </submittedName>
</protein>
<gene>
    <name evidence="1" type="ORF">S06H3_57025</name>
</gene>
<feature type="non-terminal residue" evidence="1">
    <location>
        <position position="51"/>
    </location>
</feature>
<reference evidence="1" key="1">
    <citation type="journal article" date="2014" name="Front. Microbiol.">
        <title>High frequency of phylogenetically diverse reductive dehalogenase-homologous genes in deep subseafloor sedimentary metagenomes.</title>
        <authorList>
            <person name="Kawai M."/>
            <person name="Futagami T."/>
            <person name="Toyoda A."/>
            <person name="Takaki Y."/>
            <person name="Nishi S."/>
            <person name="Hori S."/>
            <person name="Arai W."/>
            <person name="Tsubouchi T."/>
            <person name="Morono Y."/>
            <person name="Uchiyama I."/>
            <person name="Ito T."/>
            <person name="Fujiyama A."/>
            <person name="Inagaki F."/>
            <person name="Takami H."/>
        </authorList>
    </citation>
    <scope>NUCLEOTIDE SEQUENCE</scope>
    <source>
        <strain evidence="1">Expedition CK06-06</strain>
    </source>
</reference>
<sequence length="51" mass="6118">MAGNTLKKLDEIQFTIEYTYDENEFRKPQDADDWNWSAWQNATAICEKKFI</sequence>
<accession>X1PKT3</accession>
<dbReference type="EMBL" id="BARV01036750">
    <property type="protein sequence ID" value="GAI56887.1"/>
    <property type="molecule type" value="Genomic_DNA"/>
</dbReference>
<proteinExistence type="predicted"/>
<evidence type="ECO:0000313" key="1">
    <source>
        <dbReference type="EMBL" id="GAI56887.1"/>
    </source>
</evidence>
<organism evidence="1">
    <name type="scientific">marine sediment metagenome</name>
    <dbReference type="NCBI Taxonomy" id="412755"/>
    <lineage>
        <taxon>unclassified sequences</taxon>
        <taxon>metagenomes</taxon>
        <taxon>ecological metagenomes</taxon>
    </lineage>
</organism>